<dbReference type="EMBL" id="JAQQDW010000149">
    <property type="protein sequence ID" value="MFM0108924.1"/>
    <property type="molecule type" value="Genomic_DNA"/>
</dbReference>
<protein>
    <submittedName>
        <fullName evidence="1">Uncharacterized protein</fullName>
    </submittedName>
</protein>
<organism evidence="1 2">
    <name type="scientific">Paraburkholderia rhynchosiae</name>
    <dbReference type="NCBI Taxonomy" id="487049"/>
    <lineage>
        <taxon>Bacteria</taxon>
        <taxon>Pseudomonadati</taxon>
        <taxon>Pseudomonadota</taxon>
        <taxon>Betaproteobacteria</taxon>
        <taxon>Burkholderiales</taxon>
        <taxon>Burkholderiaceae</taxon>
        <taxon>Paraburkholderia</taxon>
    </lineage>
</organism>
<comment type="caution">
    <text evidence="1">The sequence shown here is derived from an EMBL/GenBank/DDBJ whole genome shotgun (WGS) entry which is preliminary data.</text>
</comment>
<reference evidence="1 2" key="1">
    <citation type="journal article" date="2024" name="Chem. Sci.">
        <title>Discovery of megapolipeptins by genome mining of a Burkholderiales bacteria collection.</title>
        <authorList>
            <person name="Paulo B.S."/>
            <person name="Recchia M.J.J."/>
            <person name="Lee S."/>
            <person name="Fergusson C.H."/>
            <person name="Romanowski S.B."/>
            <person name="Hernandez A."/>
            <person name="Krull N."/>
            <person name="Liu D.Y."/>
            <person name="Cavanagh H."/>
            <person name="Bos A."/>
            <person name="Gray C.A."/>
            <person name="Murphy B.T."/>
            <person name="Linington R.G."/>
            <person name="Eustaquio A.S."/>
        </authorList>
    </citation>
    <scope>NUCLEOTIDE SEQUENCE [LARGE SCALE GENOMIC DNA]</scope>
    <source>
        <strain evidence="1 2">RL18-126-BIB-B</strain>
    </source>
</reference>
<name>A0ACC7NPH6_9BURK</name>
<sequence length="353" mass="39875">MNHPSVFHPGPAAITPQQRMLLMHAGEWEDFIEECVSQLQKEGQYVEVVALGGSGDKGRDVCGYSMEYPATGTWDLYQAKHYDSPLTPSEFFPELAKFVTCVWREDYTRPAKYFICASKDVGTTLFDLLKHPVRLKERLLEDWRKKDGKFGKFRQPLDADLEKFIDAFPFDVVKRLPPMELLSIHGRDASSYWARFGVLAPRDNDPEVPPLPVSGESTYVTELLRVYAEHARVTIDDVPDIPPAHGPHFKAQRRLFYSAEGLHRFSRDKLPGAFEALLDEVENGVGAELTFPHESGFVRLRSVLHTANALQIMDNPLRARLRSGDLQGSCHHLANQGRAQWVEGDEAASESVQ</sequence>
<proteinExistence type="predicted"/>
<gene>
    <name evidence="1" type="ORF">PQR01_37445</name>
</gene>
<dbReference type="Proteomes" id="UP001629235">
    <property type="component" value="Unassembled WGS sequence"/>
</dbReference>
<evidence type="ECO:0000313" key="2">
    <source>
        <dbReference type="Proteomes" id="UP001629235"/>
    </source>
</evidence>
<keyword evidence="2" id="KW-1185">Reference proteome</keyword>
<accession>A0ACC7NPH6</accession>
<evidence type="ECO:0000313" key="1">
    <source>
        <dbReference type="EMBL" id="MFM0108924.1"/>
    </source>
</evidence>